<reference evidence="2 3" key="1">
    <citation type="journal article" date="2018" name="Mol. Plant">
        <title>The genome of Artemisia annua provides insight into the evolution of Asteraceae family and artemisinin biosynthesis.</title>
        <authorList>
            <person name="Shen Q."/>
            <person name="Zhang L."/>
            <person name="Liao Z."/>
            <person name="Wang S."/>
            <person name="Yan T."/>
            <person name="Shi P."/>
            <person name="Liu M."/>
            <person name="Fu X."/>
            <person name="Pan Q."/>
            <person name="Wang Y."/>
            <person name="Lv Z."/>
            <person name="Lu X."/>
            <person name="Zhang F."/>
            <person name="Jiang W."/>
            <person name="Ma Y."/>
            <person name="Chen M."/>
            <person name="Hao X."/>
            <person name="Li L."/>
            <person name="Tang Y."/>
            <person name="Lv G."/>
            <person name="Zhou Y."/>
            <person name="Sun X."/>
            <person name="Brodelius P.E."/>
            <person name="Rose J.K.C."/>
            <person name="Tang K."/>
        </authorList>
    </citation>
    <scope>NUCLEOTIDE SEQUENCE [LARGE SCALE GENOMIC DNA]</scope>
    <source>
        <strain evidence="3">cv. Huhao1</strain>
        <tissue evidence="2">Leaf</tissue>
    </source>
</reference>
<feature type="compositionally biased region" description="Polar residues" evidence="1">
    <location>
        <begin position="146"/>
        <end position="167"/>
    </location>
</feature>
<gene>
    <name evidence="2" type="ORF">CTI12_AA410850</name>
</gene>
<evidence type="ECO:0000313" key="3">
    <source>
        <dbReference type="Proteomes" id="UP000245207"/>
    </source>
</evidence>
<evidence type="ECO:0000313" key="2">
    <source>
        <dbReference type="EMBL" id="PWA57256.1"/>
    </source>
</evidence>
<protein>
    <submittedName>
        <fullName evidence="2">Uncharacterized protein</fullName>
    </submittedName>
</protein>
<dbReference type="AlphaFoldDB" id="A0A2U1M7Q9"/>
<dbReference type="EMBL" id="PKPP01006222">
    <property type="protein sequence ID" value="PWA57256.1"/>
    <property type="molecule type" value="Genomic_DNA"/>
</dbReference>
<evidence type="ECO:0000256" key="1">
    <source>
        <dbReference type="SAM" id="MobiDB-lite"/>
    </source>
</evidence>
<feature type="region of interest" description="Disordered" evidence="1">
    <location>
        <begin position="144"/>
        <end position="167"/>
    </location>
</feature>
<keyword evidence="3" id="KW-1185">Reference proteome</keyword>
<organism evidence="2 3">
    <name type="scientific">Artemisia annua</name>
    <name type="common">Sweet wormwood</name>
    <dbReference type="NCBI Taxonomy" id="35608"/>
    <lineage>
        <taxon>Eukaryota</taxon>
        <taxon>Viridiplantae</taxon>
        <taxon>Streptophyta</taxon>
        <taxon>Embryophyta</taxon>
        <taxon>Tracheophyta</taxon>
        <taxon>Spermatophyta</taxon>
        <taxon>Magnoliopsida</taxon>
        <taxon>eudicotyledons</taxon>
        <taxon>Gunneridae</taxon>
        <taxon>Pentapetalae</taxon>
        <taxon>asterids</taxon>
        <taxon>campanulids</taxon>
        <taxon>Asterales</taxon>
        <taxon>Asteraceae</taxon>
        <taxon>Asteroideae</taxon>
        <taxon>Anthemideae</taxon>
        <taxon>Artemisiinae</taxon>
        <taxon>Artemisia</taxon>
    </lineage>
</organism>
<proteinExistence type="predicted"/>
<name>A0A2U1M7Q9_ARTAN</name>
<comment type="caution">
    <text evidence="2">The sequence shown here is derived from an EMBL/GenBank/DDBJ whole genome shotgun (WGS) entry which is preliminary data.</text>
</comment>
<sequence length="185" mass="21280">MSTGKRLKLEQKVDDRKWSNKVAREVIFPEIYERYGPNAEAKMQLPAETLEELRRQVYAEEQAECGQTSGSLLHLQRNMSTGKRLKLEQKVDDRRWSNKVAREVIFPEIYERYGPNAEAKMILPAETLEELRRQVYAKEQAECGETSGSVKLKGQQSHNNGPSSIRNVLGNQTIIDETLRKNETT</sequence>
<dbReference type="Proteomes" id="UP000245207">
    <property type="component" value="Unassembled WGS sequence"/>
</dbReference>
<accession>A0A2U1M7Q9</accession>